<comment type="similarity">
    <text evidence="2">Belongs to the ACC deaminase/D-cysteine desulfhydrase family.</text>
</comment>
<comment type="cofactor">
    <cofactor evidence="1">
        <name>pyridoxal 5'-phosphate</name>
        <dbReference type="ChEBI" id="CHEBI:597326"/>
    </cofactor>
</comment>
<evidence type="ECO:0000313" key="7">
    <source>
        <dbReference type="Proteomes" id="UP000622317"/>
    </source>
</evidence>
<evidence type="ECO:0000256" key="4">
    <source>
        <dbReference type="PIRSR" id="PIRSR006278-1"/>
    </source>
</evidence>
<reference evidence="6" key="1">
    <citation type="submission" date="2020-09" db="EMBL/GenBank/DDBJ databases">
        <title>Pelagicoccus enzymogenes sp. nov. with an EPS production, isolated from marine sediment.</title>
        <authorList>
            <person name="Feng X."/>
        </authorList>
    </citation>
    <scope>NUCLEOTIDE SEQUENCE</scope>
    <source>
        <strain evidence="6">NFK12</strain>
    </source>
</reference>
<evidence type="ECO:0000256" key="5">
    <source>
        <dbReference type="PIRSR" id="PIRSR006278-2"/>
    </source>
</evidence>
<dbReference type="InterPro" id="IPR027278">
    <property type="entry name" value="ACCD_DCysDesulf"/>
</dbReference>
<evidence type="ECO:0000256" key="2">
    <source>
        <dbReference type="ARBA" id="ARBA00008639"/>
    </source>
</evidence>
<dbReference type="Proteomes" id="UP000622317">
    <property type="component" value="Unassembled WGS sequence"/>
</dbReference>
<dbReference type="Gene3D" id="3.40.50.1100">
    <property type="match status" value="2"/>
</dbReference>
<dbReference type="PIRSF" id="PIRSF006278">
    <property type="entry name" value="ACCD_DCysDesulf"/>
    <property type="match status" value="1"/>
</dbReference>
<dbReference type="PANTHER" id="PTHR43780">
    <property type="entry name" value="1-AMINOCYCLOPROPANE-1-CARBOXYLATE DEAMINASE-RELATED"/>
    <property type="match status" value="1"/>
</dbReference>
<protein>
    <submittedName>
        <fullName evidence="6">Pyridoxal-phosphate dependent enzyme</fullName>
    </submittedName>
</protein>
<dbReference type="AlphaFoldDB" id="A0A927F8G7"/>
<feature type="modified residue" description="N6-(pyridoxal phosphate)lysine" evidence="5">
    <location>
        <position position="51"/>
    </location>
</feature>
<organism evidence="6 7">
    <name type="scientific">Pelagicoccus enzymogenes</name>
    <dbReference type="NCBI Taxonomy" id="2773457"/>
    <lineage>
        <taxon>Bacteria</taxon>
        <taxon>Pseudomonadati</taxon>
        <taxon>Verrucomicrobiota</taxon>
        <taxon>Opitutia</taxon>
        <taxon>Puniceicoccales</taxon>
        <taxon>Pelagicoccaceae</taxon>
        <taxon>Pelagicoccus</taxon>
    </lineage>
</organism>
<name>A0A927F8G7_9BACT</name>
<sequence length="340" mass="37313">MSDRRLPKEIELSIDRSLAKPTRIHKVATPSASQLWIKREDELSSGISGGKVRKYASLIPYLKQNGIDLVGMIGGPNSNNLVGLAQLLKENQISPFAFVREAAAPNIHGNALLLAMLLSEEERMLIPRDKWDAVEKIASEVLQQRESRGQHTHLLREGCFGVPALLGSLTLAEDILRNESELGRAFDRIYIDCGTGLSAIGLVLGLQMLLGEAAIEREIVITLIAETEARFLEKLNSIKMQLHALYPIAAYKQANLRFLKPVLSPRFGSVNKSLFQSCCNVARESGMLMDPTYSAKHFATALQDQASAKAPLLSLFVFNGSALGLMGFQDQIARSSMEGI</sequence>
<evidence type="ECO:0000313" key="6">
    <source>
        <dbReference type="EMBL" id="MBD5780232.1"/>
    </source>
</evidence>
<evidence type="ECO:0000256" key="1">
    <source>
        <dbReference type="ARBA" id="ARBA00001933"/>
    </source>
</evidence>
<gene>
    <name evidence="6" type="ORF">IEN85_12080</name>
</gene>
<dbReference type="SUPFAM" id="SSF53686">
    <property type="entry name" value="Tryptophan synthase beta subunit-like PLP-dependent enzymes"/>
    <property type="match status" value="1"/>
</dbReference>
<accession>A0A927F8G7</accession>
<dbReference type="EMBL" id="JACYFG010000035">
    <property type="protein sequence ID" value="MBD5780232.1"/>
    <property type="molecule type" value="Genomic_DNA"/>
</dbReference>
<keyword evidence="7" id="KW-1185">Reference proteome</keyword>
<dbReference type="InterPro" id="IPR036052">
    <property type="entry name" value="TrpB-like_PALP_sf"/>
</dbReference>
<dbReference type="PANTHER" id="PTHR43780:SF7">
    <property type="entry name" value="D-CYSTEINE DESULFHYDRASE 2, MITOCHONDRIAL"/>
    <property type="match status" value="1"/>
</dbReference>
<feature type="active site" description="Nucleophile" evidence="4">
    <location>
        <position position="78"/>
    </location>
</feature>
<keyword evidence="3 5" id="KW-0663">Pyridoxal phosphate</keyword>
<proteinExistence type="inferred from homology"/>
<comment type="caution">
    <text evidence="6">The sequence shown here is derived from an EMBL/GenBank/DDBJ whole genome shotgun (WGS) entry which is preliminary data.</text>
</comment>
<evidence type="ECO:0000256" key="3">
    <source>
        <dbReference type="ARBA" id="ARBA00022898"/>
    </source>
</evidence>
<dbReference type="GO" id="GO:0019148">
    <property type="term" value="F:D-cysteine desulfhydrase activity"/>
    <property type="evidence" value="ECO:0007669"/>
    <property type="project" value="TreeGrafter"/>
</dbReference>
<dbReference type="RefSeq" id="WP_191617343.1">
    <property type="nucleotide sequence ID" value="NZ_JACYFG010000035.1"/>
</dbReference>